<keyword evidence="2" id="KW-0067">ATP-binding</keyword>
<dbReference type="GO" id="GO:0005524">
    <property type="term" value="F:ATP binding"/>
    <property type="evidence" value="ECO:0007669"/>
    <property type="project" value="UniProtKB-KW"/>
</dbReference>
<dbReference type="InterPro" id="IPR002078">
    <property type="entry name" value="Sigma_54_int"/>
</dbReference>
<dbReference type="PROSITE" id="PS50045">
    <property type="entry name" value="SIGMA54_INTERACT_4"/>
    <property type="match status" value="1"/>
</dbReference>
<dbReference type="GO" id="GO:0043565">
    <property type="term" value="F:sequence-specific DNA binding"/>
    <property type="evidence" value="ECO:0007669"/>
    <property type="project" value="InterPro"/>
</dbReference>
<feature type="domain" description="Sigma-54 factor interaction" evidence="5">
    <location>
        <begin position="478"/>
        <end position="539"/>
    </location>
</feature>
<keyword evidence="7" id="KW-1185">Reference proteome</keyword>
<dbReference type="Pfam" id="PF02954">
    <property type="entry name" value="HTH_8"/>
    <property type="match status" value="1"/>
</dbReference>
<evidence type="ECO:0000256" key="1">
    <source>
        <dbReference type="ARBA" id="ARBA00022741"/>
    </source>
</evidence>
<reference evidence="6" key="1">
    <citation type="journal article" date="2014" name="Int. J. Syst. Evol. Microbiol.">
        <title>Complete genome sequence of Corynebacterium casei LMG S-19264T (=DSM 44701T), isolated from a smear-ripened cheese.</title>
        <authorList>
            <consortium name="US DOE Joint Genome Institute (JGI-PGF)"/>
            <person name="Walter F."/>
            <person name="Albersmeier A."/>
            <person name="Kalinowski J."/>
            <person name="Ruckert C."/>
        </authorList>
    </citation>
    <scope>NUCLEOTIDE SEQUENCE</scope>
    <source>
        <strain evidence="6">CGMCC 1.12827</strain>
    </source>
</reference>
<sequence>MPEPRQHQLRIAAARADFLEYGAAGAGGVCDLVSASWQRSSAAGVDADVYRVPFHDDIDVDSRLVRCATPVLERLTVDMSEVPVTIALTDACARIVDRRDCSAAVGRVLDRVDFNRGFSFEESSVGTNGVGTVFEVGAAVSVVGSEHFNQSLVQFACTGAPIADPLTGRVAGVLDVSMLAESWNPLVDAVVRSAAAEIGRNLLLDRGHATRALFETYLHADARSGQAVLAFGNSVMVNERARMLLSPEEIDDVGEYARFLMSREEAASRIVSLEGGRRIRLRAKHISSHHEVVGTVVVVELIREDAAGGRHLHAVESAEQSHAVGESGRAGMSSSAWTCAKAEIARCLAEQRNLIVMGEPGTGRTTVLTETFAAHYGQAPILVVDAQSCEPLPVLEIPPCPAGAGSDGPGSDVGESDVAGLVVIRHIDRPAIPSMSGVRALIESASAAGHLVAATMDPAGLPSDPGSYAELLAAFGDSVELPPLRLRGQDLGALIDRTLRELAPRRNTRLSPQAARILAAYTWPQNLTQLRQALGYALSRRPVGEIQSQDLPGFCRTTTSRVLTPLEINERDTIVAALAECGGNRARAARSLGMARSSIYRKIRGYGITGI</sequence>
<evidence type="ECO:0000313" key="6">
    <source>
        <dbReference type="EMBL" id="GGB21562.1"/>
    </source>
</evidence>
<dbReference type="InterPro" id="IPR002197">
    <property type="entry name" value="HTH_Fis"/>
</dbReference>
<keyword evidence="1" id="KW-0547">Nucleotide-binding</keyword>
<comment type="caution">
    <text evidence="6">The sequence shown here is derived from an EMBL/GenBank/DDBJ whole genome shotgun (WGS) entry which is preliminary data.</text>
</comment>
<dbReference type="InterPro" id="IPR027417">
    <property type="entry name" value="P-loop_NTPase"/>
</dbReference>
<organism evidence="6 7">
    <name type="scientific">Gordonia jinhuaensis</name>
    <dbReference type="NCBI Taxonomy" id="1517702"/>
    <lineage>
        <taxon>Bacteria</taxon>
        <taxon>Bacillati</taxon>
        <taxon>Actinomycetota</taxon>
        <taxon>Actinomycetes</taxon>
        <taxon>Mycobacteriales</taxon>
        <taxon>Gordoniaceae</taxon>
        <taxon>Gordonia</taxon>
    </lineage>
</organism>
<keyword evidence="4" id="KW-0804">Transcription</keyword>
<dbReference type="Gene3D" id="1.10.8.60">
    <property type="match status" value="1"/>
</dbReference>
<protein>
    <submittedName>
        <fullName evidence="6">Siderophore-interacting protein</fullName>
    </submittedName>
</protein>
<dbReference type="PANTHER" id="PTHR32071:SF122">
    <property type="entry name" value="SIGMA FACTOR"/>
    <property type="match status" value="1"/>
</dbReference>
<reference evidence="6" key="2">
    <citation type="submission" date="2020-09" db="EMBL/GenBank/DDBJ databases">
        <authorList>
            <person name="Sun Q."/>
            <person name="Zhou Y."/>
        </authorList>
    </citation>
    <scope>NUCLEOTIDE SEQUENCE</scope>
    <source>
        <strain evidence="6">CGMCC 1.12827</strain>
    </source>
</reference>
<evidence type="ECO:0000256" key="2">
    <source>
        <dbReference type="ARBA" id="ARBA00022840"/>
    </source>
</evidence>
<dbReference type="GO" id="GO:0006355">
    <property type="term" value="P:regulation of DNA-templated transcription"/>
    <property type="evidence" value="ECO:0007669"/>
    <property type="project" value="InterPro"/>
</dbReference>
<dbReference type="EMBL" id="BMGC01000003">
    <property type="protein sequence ID" value="GGB21562.1"/>
    <property type="molecule type" value="Genomic_DNA"/>
</dbReference>
<dbReference type="Pfam" id="PF25601">
    <property type="entry name" value="AAA_lid_14"/>
    <property type="match status" value="1"/>
</dbReference>
<dbReference type="AlphaFoldDB" id="A0A916SXN2"/>
<dbReference type="InterPro" id="IPR058031">
    <property type="entry name" value="AAA_lid_NorR"/>
</dbReference>
<evidence type="ECO:0000256" key="3">
    <source>
        <dbReference type="ARBA" id="ARBA00023015"/>
    </source>
</evidence>
<dbReference type="InterPro" id="IPR029016">
    <property type="entry name" value="GAF-like_dom_sf"/>
</dbReference>
<dbReference type="Gene3D" id="1.10.10.60">
    <property type="entry name" value="Homeodomain-like"/>
    <property type="match status" value="1"/>
</dbReference>
<keyword evidence="3" id="KW-0805">Transcription regulation</keyword>
<evidence type="ECO:0000313" key="7">
    <source>
        <dbReference type="Proteomes" id="UP000621454"/>
    </source>
</evidence>
<evidence type="ECO:0000259" key="5">
    <source>
        <dbReference type="PROSITE" id="PS50045"/>
    </source>
</evidence>
<dbReference type="PANTHER" id="PTHR32071">
    <property type="entry name" value="TRANSCRIPTIONAL REGULATORY PROTEIN"/>
    <property type="match status" value="1"/>
</dbReference>
<dbReference type="RefSeq" id="WP_188585203.1">
    <property type="nucleotide sequence ID" value="NZ_BMGC01000003.1"/>
</dbReference>
<evidence type="ECO:0000256" key="4">
    <source>
        <dbReference type="ARBA" id="ARBA00023163"/>
    </source>
</evidence>
<gene>
    <name evidence="6" type="ORF">GCM10011489_07170</name>
</gene>
<dbReference type="InterPro" id="IPR009057">
    <property type="entry name" value="Homeodomain-like_sf"/>
</dbReference>
<proteinExistence type="predicted"/>
<name>A0A916SXN2_9ACTN</name>
<dbReference type="SUPFAM" id="SSF52540">
    <property type="entry name" value="P-loop containing nucleoside triphosphate hydrolases"/>
    <property type="match status" value="1"/>
</dbReference>
<dbReference type="PRINTS" id="PR01590">
    <property type="entry name" value="HTHFIS"/>
</dbReference>
<dbReference type="Proteomes" id="UP000621454">
    <property type="component" value="Unassembled WGS sequence"/>
</dbReference>
<accession>A0A916SXN2</accession>
<dbReference type="Gene3D" id="3.30.450.40">
    <property type="match status" value="1"/>
</dbReference>
<dbReference type="SUPFAM" id="SSF46689">
    <property type="entry name" value="Homeodomain-like"/>
    <property type="match status" value="1"/>
</dbReference>